<gene>
    <name evidence="7" type="ORF">INT47_001287</name>
</gene>
<name>A0A8H7RMV7_9FUNG</name>
<dbReference type="InterPro" id="IPR037802">
    <property type="entry name" value="SGF29"/>
</dbReference>
<organism evidence="7 8">
    <name type="scientific">Mucor saturninus</name>
    <dbReference type="NCBI Taxonomy" id="64648"/>
    <lineage>
        <taxon>Eukaryota</taxon>
        <taxon>Fungi</taxon>
        <taxon>Fungi incertae sedis</taxon>
        <taxon>Mucoromycota</taxon>
        <taxon>Mucoromycotina</taxon>
        <taxon>Mucoromycetes</taxon>
        <taxon>Mucorales</taxon>
        <taxon>Mucorineae</taxon>
        <taxon>Mucoraceae</taxon>
        <taxon>Mucor</taxon>
    </lineage>
</organism>
<evidence type="ECO:0000313" key="8">
    <source>
        <dbReference type="Proteomes" id="UP000603453"/>
    </source>
</evidence>
<evidence type="ECO:0000313" key="7">
    <source>
        <dbReference type="EMBL" id="KAG2214016.1"/>
    </source>
</evidence>
<dbReference type="InterPro" id="IPR047288">
    <property type="entry name" value="Tudor_SGF29_rpt1"/>
</dbReference>
<accession>A0A8H7RMV7</accession>
<dbReference type="GO" id="GO:0000124">
    <property type="term" value="C:SAGA complex"/>
    <property type="evidence" value="ECO:0007669"/>
    <property type="project" value="InterPro"/>
</dbReference>
<dbReference type="PANTHER" id="PTHR21539">
    <property type="entry name" value="SAGA-ASSOCIATED FACTOR 29"/>
    <property type="match status" value="1"/>
</dbReference>
<keyword evidence="8" id="KW-1185">Reference proteome</keyword>
<evidence type="ECO:0000256" key="2">
    <source>
        <dbReference type="ARBA" id="ARBA00023015"/>
    </source>
</evidence>
<dbReference type="CDD" id="cd20394">
    <property type="entry name" value="Tudor_SGF29_rpt2"/>
    <property type="match status" value="1"/>
</dbReference>
<dbReference type="EMBL" id="JAEPRD010000002">
    <property type="protein sequence ID" value="KAG2214016.1"/>
    <property type="molecule type" value="Genomic_DNA"/>
</dbReference>
<dbReference type="Pfam" id="PF07039">
    <property type="entry name" value="SGF29_Tudor"/>
    <property type="match status" value="1"/>
</dbReference>
<dbReference type="PANTHER" id="PTHR21539:SF0">
    <property type="entry name" value="SAGA-ASSOCIATED FACTOR 29"/>
    <property type="match status" value="1"/>
</dbReference>
<dbReference type="AlphaFoldDB" id="A0A8H7RMV7"/>
<dbReference type="Gene3D" id="2.30.30.140">
    <property type="match status" value="2"/>
</dbReference>
<evidence type="ECO:0000256" key="4">
    <source>
        <dbReference type="ARBA" id="ARBA00023242"/>
    </source>
</evidence>
<reference evidence="7" key="1">
    <citation type="submission" date="2020-12" db="EMBL/GenBank/DDBJ databases">
        <title>Metabolic potential, ecology and presence of endohyphal bacteria is reflected in genomic diversity of Mucoromycotina.</title>
        <authorList>
            <person name="Muszewska A."/>
            <person name="Okrasinska A."/>
            <person name="Steczkiewicz K."/>
            <person name="Drgas O."/>
            <person name="Orlowska M."/>
            <person name="Perlinska-Lenart U."/>
            <person name="Aleksandrzak-Piekarczyk T."/>
            <person name="Szatraj K."/>
            <person name="Zielenkiewicz U."/>
            <person name="Pilsyk S."/>
            <person name="Malc E."/>
            <person name="Mieczkowski P."/>
            <person name="Kruszewska J.S."/>
            <person name="Biernat P."/>
            <person name="Pawlowska J."/>
        </authorList>
    </citation>
    <scope>NUCLEOTIDE SEQUENCE</scope>
    <source>
        <strain evidence="7">WA0000017839</strain>
    </source>
</reference>
<dbReference type="Proteomes" id="UP000603453">
    <property type="component" value="Unassembled WGS sequence"/>
</dbReference>
<evidence type="ECO:0000259" key="6">
    <source>
        <dbReference type="PROSITE" id="PS51518"/>
    </source>
</evidence>
<dbReference type="PROSITE" id="PS51518">
    <property type="entry name" value="SGF29_C"/>
    <property type="match status" value="1"/>
</dbReference>
<dbReference type="OrthoDB" id="10265994at2759"/>
<evidence type="ECO:0000256" key="1">
    <source>
        <dbReference type="ARBA" id="ARBA00004123"/>
    </source>
</evidence>
<feature type="domain" description="SGF29 C-terminal" evidence="6">
    <location>
        <begin position="135"/>
        <end position="272"/>
    </location>
</feature>
<feature type="compositionally biased region" description="Low complexity" evidence="5">
    <location>
        <begin position="115"/>
        <end position="137"/>
    </location>
</feature>
<keyword evidence="2" id="KW-0805">Transcription regulation</keyword>
<evidence type="ECO:0000256" key="5">
    <source>
        <dbReference type="SAM" id="MobiDB-lite"/>
    </source>
</evidence>
<sequence>MERKSRSSRPLEDGHEELSLWKQICQLLVKLEGIQKDEESILNSINKIQLSVNAEQGITLLVQQKLKDTYRRGIELSSNEYKTIGDIIEKISVLVALRDNEQDYKRKKRKLEIESNSTTHSTHSSSSSTINGSGSSHIITRGTTVAARQPKEKDKNEEWILAVVLQYHPDKNKYQVEDVDQDDYGEKQRYMLPPRYVIPVKSSEEAKLSPEIPSRQDVLALYPGTTCFYKATVIAPPSKSKEIKNYRVQFEDDNDEVKYIMPEHVIEMPKTK</sequence>
<keyword evidence="3" id="KW-0804">Transcription</keyword>
<comment type="subcellular location">
    <subcellularLocation>
        <location evidence="1">Nucleus</location>
    </subcellularLocation>
</comment>
<dbReference type="CDD" id="cd20393">
    <property type="entry name" value="Tudor_SGF29_rpt1"/>
    <property type="match status" value="1"/>
</dbReference>
<keyword evidence="4" id="KW-0539">Nucleus</keyword>
<dbReference type="InterPro" id="IPR047287">
    <property type="entry name" value="Tudor_SGF29_rpt2"/>
</dbReference>
<feature type="region of interest" description="Disordered" evidence="5">
    <location>
        <begin position="106"/>
        <end position="137"/>
    </location>
</feature>
<comment type="caution">
    <text evidence="7">The sequence shown here is derived from an EMBL/GenBank/DDBJ whole genome shotgun (WGS) entry which is preliminary data.</text>
</comment>
<evidence type="ECO:0000256" key="3">
    <source>
        <dbReference type="ARBA" id="ARBA00023163"/>
    </source>
</evidence>
<proteinExistence type="predicted"/>
<dbReference type="InterPro" id="IPR010750">
    <property type="entry name" value="SGF29_tudor-like_dom"/>
</dbReference>
<dbReference type="GO" id="GO:0005634">
    <property type="term" value="C:nucleus"/>
    <property type="evidence" value="ECO:0007669"/>
    <property type="project" value="UniProtKB-SubCell"/>
</dbReference>
<protein>
    <recommendedName>
        <fullName evidence="6">SGF29 C-terminal domain-containing protein</fullName>
    </recommendedName>
</protein>